<organism evidence="1 2">
    <name type="scientific">Clostridium innocuum</name>
    <dbReference type="NCBI Taxonomy" id="1522"/>
    <lineage>
        <taxon>Bacteria</taxon>
        <taxon>Bacillati</taxon>
        <taxon>Bacillota</taxon>
        <taxon>Clostridia</taxon>
        <taxon>Eubacteriales</taxon>
        <taxon>Clostridiaceae</taxon>
        <taxon>Clostridium</taxon>
    </lineage>
</organism>
<dbReference type="RefSeq" id="WP_117443752.1">
    <property type="nucleotide sequence ID" value="NZ_JAJFEN010000022.1"/>
</dbReference>
<accession>A0A3E2VUB5</accession>
<proteinExistence type="predicted"/>
<reference evidence="1 2" key="1">
    <citation type="submission" date="2018-08" db="EMBL/GenBank/DDBJ databases">
        <title>A genome reference for cultivated species of the human gut microbiota.</title>
        <authorList>
            <person name="Zou Y."/>
            <person name="Xue W."/>
            <person name="Luo G."/>
        </authorList>
    </citation>
    <scope>NUCLEOTIDE SEQUENCE [LARGE SCALE GENOMIC DNA]</scope>
    <source>
        <strain evidence="1 2">OF01-2LB</strain>
    </source>
</reference>
<name>A0A3E2VUB5_CLOIN</name>
<evidence type="ECO:0000313" key="1">
    <source>
        <dbReference type="EMBL" id="RGC14153.1"/>
    </source>
</evidence>
<protein>
    <submittedName>
        <fullName evidence="1">Uncharacterized protein</fullName>
    </submittedName>
</protein>
<evidence type="ECO:0000313" key="2">
    <source>
        <dbReference type="Proteomes" id="UP000260025"/>
    </source>
</evidence>
<gene>
    <name evidence="1" type="ORF">DXA38_14335</name>
</gene>
<dbReference type="Proteomes" id="UP000260025">
    <property type="component" value="Unassembled WGS sequence"/>
</dbReference>
<sequence>MSKFTFDKKEPKLLKLEIEGKIFRFNPYSLAVTKAAERFTQCQEPIINALKKKPNEKELDKLVLRSCELVRETVNRMLGKNAYEKIFSGRTVDFQEHQHLMTFIFEEITAFCQVNPKPRREPFA</sequence>
<comment type="caution">
    <text evidence="1">The sequence shown here is derived from an EMBL/GenBank/DDBJ whole genome shotgun (WGS) entry which is preliminary data.</text>
</comment>
<dbReference type="AlphaFoldDB" id="A0A3E2VUB5"/>
<dbReference type="EMBL" id="QVEV01000023">
    <property type="protein sequence ID" value="RGC14153.1"/>
    <property type="molecule type" value="Genomic_DNA"/>
</dbReference>